<evidence type="ECO:0000256" key="9">
    <source>
        <dbReference type="ARBA" id="ARBA00023163"/>
    </source>
</evidence>
<evidence type="ECO:0000256" key="11">
    <source>
        <dbReference type="PROSITE-ProRule" id="PRU00176"/>
    </source>
</evidence>
<dbReference type="EMBL" id="LUCH01002722">
    <property type="protein sequence ID" value="KAF5401078.1"/>
    <property type="molecule type" value="Genomic_DNA"/>
</dbReference>
<dbReference type="OrthoDB" id="378874at2759"/>
<dbReference type="InterPro" id="IPR033102">
    <property type="entry name" value="NELFE"/>
</dbReference>
<gene>
    <name evidence="14" type="ORF">PHET_05838</name>
</gene>
<keyword evidence="10" id="KW-0539">Nucleus</keyword>
<evidence type="ECO:0000256" key="10">
    <source>
        <dbReference type="ARBA" id="ARBA00023242"/>
    </source>
</evidence>
<keyword evidence="7 11" id="KW-0694">RNA-binding</keyword>
<evidence type="ECO:0000256" key="2">
    <source>
        <dbReference type="ARBA" id="ARBA00004286"/>
    </source>
</evidence>
<dbReference type="Pfam" id="PF00076">
    <property type="entry name" value="RRM_1"/>
    <property type="match status" value="1"/>
</dbReference>
<evidence type="ECO:0000256" key="3">
    <source>
        <dbReference type="ARBA" id="ARBA00006120"/>
    </source>
</evidence>
<dbReference type="AlphaFoldDB" id="A0A8J4WGT5"/>
<dbReference type="InterPro" id="IPR035979">
    <property type="entry name" value="RBD_domain_sf"/>
</dbReference>
<dbReference type="Proteomes" id="UP000748531">
    <property type="component" value="Unassembled WGS sequence"/>
</dbReference>
<comment type="subcellular location">
    <subcellularLocation>
        <location evidence="2">Chromosome</location>
    </subcellularLocation>
    <subcellularLocation>
        <location evidence="1">Nucleus</location>
    </subcellularLocation>
</comment>
<evidence type="ECO:0000256" key="5">
    <source>
        <dbReference type="ARBA" id="ARBA00022454"/>
    </source>
</evidence>
<dbReference type="InterPro" id="IPR012677">
    <property type="entry name" value="Nucleotide-bd_a/b_plait_sf"/>
</dbReference>
<dbReference type="GO" id="GO:0003723">
    <property type="term" value="F:RNA binding"/>
    <property type="evidence" value="ECO:0007669"/>
    <property type="project" value="UniProtKB-UniRule"/>
</dbReference>
<feature type="region of interest" description="Disordered" evidence="12">
    <location>
        <begin position="438"/>
        <end position="468"/>
    </location>
</feature>
<reference evidence="14" key="1">
    <citation type="submission" date="2019-05" db="EMBL/GenBank/DDBJ databases">
        <title>Annotation for the trematode Paragonimus heterotremus.</title>
        <authorList>
            <person name="Choi Y.-J."/>
        </authorList>
    </citation>
    <scope>NUCLEOTIDE SEQUENCE</scope>
    <source>
        <strain evidence="14">LC</strain>
    </source>
</reference>
<keyword evidence="9" id="KW-0804">Transcription</keyword>
<evidence type="ECO:0000313" key="15">
    <source>
        <dbReference type="Proteomes" id="UP000748531"/>
    </source>
</evidence>
<dbReference type="PANTHER" id="PTHR17250">
    <property type="entry name" value="NEGATIVE ELONGATION FACTOR E"/>
    <property type="match status" value="1"/>
</dbReference>
<dbReference type="GO" id="GO:0032021">
    <property type="term" value="C:NELF complex"/>
    <property type="evidence" value="ECO:0007669"/>
    <property type="project" value="InterPro"/>
</dbReference>
<keyword evidence="6" id="KW-0678">Repressor</keyword>
<evidence type="ECO:0000256" key="8">
    <source>
        <dbReference type="ARBA" id="ARBA00023015"/>
    </source>
</evidence>
<accession>A0A8J4WGT5</accession>
<feature type="compositionally biased region" description="Acidic residues" evidence="12">
    <location>
        <begin position="195"/>
        <end position="204"/>
    </location>
</feature>
<dbReference type="GO" id="GO:0005694">
    <property type="term" value="C:chromosome"/>
    <property type="evidence" value="ECO:0007669"/>
    <property type="project" value="UniProtKB-SubCell"/>
</dbReference>
<evidence type="ECO:0000256" key="7">
    <source>
        <dbReference type="ARBA" id="ARBA00022884"/>
    </source>
</evidence>
<feature type="compositionally biased region" description="Polar residues" evidence="12">
    <location>
        <begin position="444"/>
        <end position="457"/>
    </location>
</feature>
<feature type="domain" description="RRM" evidence="13">
    <location>
        <begin position="235"/>
        <end position="304"/>
    </location>
</feature>
<dbReference type="CDD" id="cd00590">
    <property type="entry name" value="RRM_SF"/>
    <property type="match status" value="1"/>
</dbReference>
<protein>
    <recommendedName>
        <fullName evidence="4">Negative elongation factor E</fullName>
    </recommendedName>
</protein>
<dbReference type="PANTHER" id="PTHR17250:SF0">
    <property type="entry name" value="NEGATIVE ELONGATION FACTOR E"/>
    <property type="match status" value="1"/>
</dbReference>
<dbReference type="GO" id="GO:0034244">
    <property type="term" value="P:negative regulation of transcription elongation by RNA polymerase II"/>
    <property type="evidence" value="ECO:0007669"/>
    <property type="project" value="TreeGrafter"/>
</dbReference>
<evidence type="ECO:0000259" key="13">
    <source>
        <dbReference type="PROSITE" id="PS50102"/>
    </source>
</evidence>
<sequence length="468" mass="53323">MSVTMTFDEPVHELGKIVDTEELLANFVIDMPRDLTDSEKALKKELISLRKMRRTLTELCQIRKEDKPRAPVKTGEKAKEEAMELLRSGAIQIADKKDRHTFKRKLKEIDDEESISKTSTKPVEPEKRALYSNFLRGPKLMPQYSDSRESQSVDLKEEKPFRSLDFERDRDGTCTPSSNLELAASKRKQQLLALSEEETEEEEHNVDSSIPPESQTDHGSDNMGDSSYSCSSSETTLHVGYHQVTTEFIHEMFEPLGTIVRVKINEYQNHAYVTMATHEMAKKALELDHQMVNNRLLRVGFARKQFSRPRRDSRPVRPFSPKFGFGNKVSSIDEGDVPTPNPVTFSLKRYPLCETDSQTSTSAADRWSLYLCVEPQKKKLDVELRRDNAYPITPDHIMQTRRRPIISAVAPPPGYAYALKRQSDRCFGRRFYPPPAYNAVPPNEQATSGPPASSRNVVTYGDLDYGDV</sequence>
<comment type="caution">
    <text evidence="14">The sequence shown here is derived from an EMBL/GenBank/DDBJ whole genome shotgun (WGS) entry which is preliminary data.</text>
</comment>
<evidence type="ECO:0000313" key="14">
    <source>
        <dbReference type="EMBL" id="KAF5401078.1"/>
    </source>
</evidence>
<keyword evidence="8" id="KW-0805">Transcription regulation</keyword>
<feature type="region of interest" description="Disordered" evidence="12">
    <location>
        <begin position="138"/>
        <end position="232"/>
    </location>
</feature>
<dbReference type="SMART" id="SM00360">
    <property type="entry name" value="RRM"/>
    <property type="match status" value="1"/>
</dbReference>
<comment type="similarity">
    <text evidence="3">Belongs to the RRM NELF-E family.</text>
</comment>
<proteinExistence type="inferred from homology"/>
<evidence type="ECO:0000256" key="1">
    <source>
        <dbReference type="ARBA" id="ARBA00004123"/>
    </source>
</evidence>
<evidence type="ECO:0000256" key="4">
    <source>
        <dbReference type="ARBA" id="ARBA00014464"/>
    </source>
</evidence>
<dbReference type="PROSITE" id="PS50102">
    <property type="entry name" value="RRM"/>
    <property type="match status" value="1"/>
</dbReference>
<evidence type="ECO:0000256" key="6">
    <source>
        <dbReference type="ARBA" id="ARBA00022491"/>
    </source>
</evidence>
<keyword evidence="5" id="KW-0158">Chromosome</keyword>
<evidence type="ECO:0000256" key="12">
    <source>
        <dbReference type="SAM" id="MobiDB-lite"/>
    </source>
</evidence>
<feature type="compositionally biased region" description="Basic and acidic residues" evidence="12">
    <location>
        <begin position="146"/>
        <end position="172"/>
    </location>
</feature>
<dbReference type="SUPFAM" id="SSF54928">
    <property type="entry name" value="RNA-binding domain, RBD"/>
    <property type="match status" value="1"/>
</dbReference>
<dbReference type="Gene3D" id="3.30.70.330">
    <property type="match status" value="1"/>
</dbReference>
<keyword evidence="15" id="KW-1185">Reference proteome</keyword>
<organism evidence="14 15">
    <name type="scientific">Paragonimus heterotremus</name>
    <dbReference type="NCBI Taxonomy" id="100268"/>
    <lineage>
        <taxon>Eukaryota</taxon>
        <taxon>Metazoa</taxon>
        <taxon>Spiralia</taxon>
        <taxon>Lophotrochozoa</taxon>
        <taxon>Platyhelminthes</taxon>
        <taxon>Trematoda</taxon>
        <taxon>Digenea</taxon>
        <taxon>Plagiorchiida</taxon>
        <taxon>Troglotremata</taxon>
        <taxon>Troglotrematidae</taxon>
        <taxon>Paragonimus</taxon>
    </lineage>
</organism>
<dbReference type="InterPro" id="IPR000504">
    <property type="entry name" value="RRM_dom"/>
</dbReference>
<name>A0A8J4WGT5_9TREM</name>